<dbReference type="InterPro" id="IPR015919">
    <property type="entry name" value="Cadherin-like_sf"/>
</dbReference>
<accession>A0A7M7STE7</accession>
<keyword evidence="10" id="KW-0325">Glycoprotein</keyword>
<dbReference type="InterPro" id="IPR048347">
    <property type="entry name" value="Sarcoglycan_C"/>
</dbReference>
<evidence type="ECO:0000313" key="16">
    <source>
        <dbReference type="Proteomes" id="UP000007110"/>
    </source>
</evidence>
<feature type="domain" description="Dystroglycan-type cadherin-like" evidence="14">
    <location>
        <begin position="16"/>
        <end position="125"/>
    </location>
</feature>
<evidence type="ECO:0000256" key="7">
    <source>
        <dbReference type="ARBA" id="ARBA00022692"/>
    </source>
</evidence>
<feature type="transmembrane region" description="Helical" evidence="13">
    <location>
        <begin position="281"/>
        <end position="302"/>
    </location>
</feature>
<dbReference type="GO" id="GO:0005856">
    <property type="term" value="C:cytoskeleton"/>
    <property type="evidence" value="ECO:0007669"/>
    <property type="project" value="UniProtKB-SubCell"/>
</dbReference>
<keyword evidence="9 13" id="KW-0472">Membrane</keyword>
<dbReference type="SMART" id="SM00736">
    <property type="entry name" value="CADG"/>
    <property type="match status" value="1"/>
</dbReference>
<dbReference type="PANTHER" id="PTHR10132:SF14">
    <property type="entry name" value="SARCOGLYCAN ALPHA, ISOFORM C"/>
    <property type="match status" value="1"/>
</dbReference>
<dbReference type="PANTHER" id="PTHR10132">
    <property type="entry name" value="ALPHA-/EPSILON-SARCOGLYCAN FAMILY MEMBER"/>
    <property type="match status" value="1"/>
</dbReference>
<evidence type="ECO:0000256" key="1">
    <source>
        <dbReference type="ARBA" id="ARBA00002860"/>
    </source>
</evidence>
<dbReference type="InterPro" id="IPR006644">
    <property type="entry name" value="Cadg"/>
</dbReference>
<evidence type="ECO:0000256" key="6">
    <source>
        <dbReference type="ARBA" id="ARBA00022490"/>
    </source>
</evidence>
<evidence type="ECO:0000256" key="5">
    <source>
        <dbReference type="ARBA" id="ARBA00022475"/>
    </source>
</evidence>
<dbReference type="OrthoDB" id="10019906at2759"/>
<keyword evidence="11" id="KW-0206">Cytoskeleton</keyword>
<evidence type="ECO:0000259" key="14">
    <source>
        <dbReference type="SMART" id="SM00736"/>
    </source>
</evidence>
<evidence type="ECO:0000313" key="15">
    <source>
        <dbReference type="EnsemblMetazoa" id="XP_030830108"/>
    </source>
</evidence>
<evidence type="ECO:0000256" key="3">
    <source>
        <dbReference type="ARBA" id="ARBA00004513"/>
    </source>
</evidence>
<dbReference type="InParanoid" id="A0A7M7STE7"/>
<dbReference type="RefSeq" id="XP_030830108.1">
    <property type="nucleotide sequence ID" value="XM_030974248.1"/>
</dbReference>
<dbReference type="GO" id="GO:0016012">
    <property type="term" value="C:sarcoglycan complex"/>
    <property type="evidence" value="ECO:0000318"/>
    <property type="project" value="GO_Central"/>
</dbReference>
<dbReference type="KEGG" id="spu:115917904"/>
<organism evidence="15 16">
    <name type="scientific">Strongylocentrotus purpuratus</name>
    <name type="common">Purple sea urchin</name>
    <dbReference type="NCBI Taxonomy" id="7668"/>
    <lineage>
        <taxon>Eukaryota</taxon>
        <taxon>Metazoa</taxon>
        <taxon>Echinodermata</taxon>
        <taxon>Eleutherozoa</taxon>
        <taxon>Echinozoa</taxon>
        <taxon>Echinoidea</taxon>
        <taxon>Euechinoidea</taxon>
        <taxon>Echinacea</taxon>
        <taxon>Camarodonta</taxon>
        <taxon>Echinidea</taxon>
        <taxon>Strongylocentrotidae</taxon>
        <taxon>Strongylocentrotus</taxon>
    </lineage>
</organism>
<evidence type="ECO:0000256" key="8">
    <source>
        <dbReference type="ARBA" id="ARBA00022989"/>
    </source>
</evidence>
<dbReference type="Proteomes" id="UP000007110">
    <property type="component" value="Unassembled WGS sequence"/>
</dbReference>
<dbReference type="EnsemblMetazoa" id="XM_030974248">
    <property type="protein sequence ID" value="XP_030830108"/>
    <property type="gene ID" value="LOC115917904"/>
</dbReference>
<keyword evidence="7 13" id="KW-0812">Transmembrane</keyword>
<dbReference type="FunCoup" id="A0A7M7STE7">
    <property type="interactions" value="27"/>
</dbReference>
<keyword evidence="6" id="KW-0963">Cytoplasm</keyword>
<evidence type="ECO:0000256" key="4">
    <source>
        <dbReference type="ARBA" id="ARBA00007721"/>
    </source>
</evidence>
<evidence type="ECO:0000256" key="10">
    <source>
        <dbReference type="ARBA" id="ARBA00023180"/>
    </source>
</evidence>
<evidence type="ECO:0000256" key="13">
    <source>
        <dbReference type="SAM" id="Phobius"/>
    </source>
</evidence>
<dbReference type="InterPro" id="IPR048346">
    <property type="entry name" value="Sarcoglycan_N"/>
</dbReference>
<feature type="region of interest" description="Disordered" evidence="12">
    <location>
        <begin position="348"/>
        <end position="458"/>
    </location>
</feature>
<keyword evidence="16" id="KW-1185">Reference proteome</keyword>
<evidence type="ECO:0000256" key="2">
    <source>
        <dbReference type="ARBA" id="ARBA00004245"/>
    </source>
</evidence>
<feature type="compositionally biased region" description="Polar residues" evidence="12">
    <location>
        <begin position="353"/>
        <end position="369"/>
    </location>
</feature>
<dbReference type="GO" id="GO:0042383">
    <property type="term" value="C:sarcolemma"/>
    <property type="evidence" value="ECO:0007669"/>
    <property type="project" value="UniProtKB-SubCell"/>
</dbReference>
<dbReference type="SUPFAM" id="SSF49313">
    <property type="entry name" value="Cadherin-like"/>
    <property type="match status" value="1"/>
</dbReference>
<keyword evidence="5" id="KW-1003">Cell membrane</keyword>
<protein>
    <recommendedName>
        <fullName evidence="14">Dystroglycan-type cadherin-like domain-containing protein</fullName>
    </recommendedName>
</protein>
<comment type="subcellular location">
    <subcellularLocation>
        <location evidence="3">Cell membrane</location>
        <location evidence="3">Sarcolemma</location>
        <topology evidence="3">Single-pass membrane protein</topology>
    </subcellularLocation>
    <subcellularLocation>
        <location evidence="2">Cytoplasm</location>
        <location evidence="2">Cytoskeleton</location>
    </subcellularLocation>
</comment>
<dbReference type="InterPro" id="IPR008908">
    <property type="entry name" value="Sarcoglycan_alpha/epsilon"/>
</dbReference>
<dbReference type="AlphaFoldDB" id="A0A7M7STE7"/>
<evidence type="ECO:0000256" key="11">
    <source>
        <dbReference type="ARBA" id="ARBA00023212"/>
    </source>
</evidence>
<proteinExistence type="inferred from homology"/>
<keyword evidence="8 13" id="KW-1133">Transmembrane helix</keyword>
<dbReference type="GO" id="GO:0005509">
    <property type="term" value="F:calcium ion binding"/>
    <property type="evidence" value="ECO:0007669"/>
    <property type="project" value="InterPro"/>
</dbReference>
<dbReference type="Pfam" id="PF05510">
    <property type="entry name" value="Sarcoglycan_2"/>
    <property type="match status" value="1"/>
</dbReference>
<evidence type="ECO:0000256" key="9">
    <source>
        <dbReference type="ARBA" id="ARBA00023136"/>
    </source>
</evidence>
<dbReference type="GeneID" id="115917904"/>
<dbReference type="Pfam" id="PF20989">
    <property type="entry name" value="Sarcoglycan_2_C"/>
    <property type="match status" value="1"/>
</dbReference>
<evidence type="ECO:0000256" key="12">
    <source>
        <dbReference type="SAM" id="MobiDB-lite"/>
    </source>
</evidence>
<name>A0A7M7STE7_STRPU</name>
<comment type="similarity">
    <text evidence="4">Belongs to the sarcoglycan alpha/epsilon family.</text>
</comment>
<sequence>MEVKTSSYFIGIFLAVLHPHLIQALTILSGVNFQHPILRTDYFDEYTLDSTDPIIFRPSLVSKPSLPSWLKFIQPADRSDGYLYGTPQGSNIGQFNLEIIGLNSRTYESARKLVPMTVEENTGSSSKYQADFFITNLNLADILDTEKQDDFRSGVNAFWGQGSQVTIQSLTSAQDLGLRVPLNPQPDQKYGVRITIGARQESETLAKVISDAVGPCQQDSTYTPTDINGFFQPAFTIDWCNVSMMEVSPTQLQNESTPVFLGGMYEPPIMQVEDSDRFLEFLLLVVVPCAIMFCSILVLGYLMCCGRSGRKEVASTSDCFIFGTRLQLTHHRTLRQACRDLRTMSNRRDGTASVATLTPIGTPTVGSQRSHSRSRGYDEYPWASSTPQVNHRGMATPPPYRTPPHPHKHRETSFSNQASDKRRLSEPSNARGGESPSMRPVPPFMGSTTSDRVRPRHV</sequence>
<reference evidence="16" key="1">
    <citation type="submission" date="2015-02" db="EMBL/GenBank/DDBJ databases">
        <title>Genome sequencing for Strongylocentrotus purpuratus.</title>
        <authorList>
            <person name="Murali S."/>
            <person name="Liu Y."/>
            <person name="Vee V."/>
            <person name="English A."/>
            <person name="Wang M."/>
            <person name="Skinner E."/>
            <person name="Han Y."/>
            <person name="Muzny D.M."/>
            <person name="Worley K.C."/>
            <person name="Gibbs R.A."/>
        </authorList>
    </citation>
    <scope>NUCLEOTIDE SEQUENCE</scope>
</reference>
<comment type="function">
    <text evidence="1">Component of the sarcoglycan complex, a subcomplex of the dystrophin-glycoprotein complex which forms a link between the F-actin cytoskeleton and the extracellular matrix.</text>
</comment>
<reference evidence="15" key="2">
    <citation type="submission" date="2021-01" db="UniProtKB">
        <authorList>
            <consortium name="EnsemblMetazoa"/>
        </authorList>
    </citation>
    <scope>IDENTIFICATION</scope>
</reference>